<accession>A0ACC3NU19</accession>
<dbReference type="EMBL" id="JAUTXU010000011">
    <property type="protein sequence ID" value="KAK3722951.1"/>
    <property type="molecule type" value="Genomic_DNA"/>
</dbReference>
<dbReference type="Proteomes" id="UP001281147">
    <property type="component" value="Unassembled WGS sequence"/>
</dbReference>
<keyword evidence="2" id="KW-1185">Reference proteome</keyword>
<proteinExistence type="predicted"/>
<comment type="caution">
    <text evidence="1">The sequence shown here is derived from an EMBL/GenBank/DDBJ whole genome shotgun (WGS) entry which is preliminary data.</text>
</comment>
<evidence type="ECO:0000313" key="1">
    <source>
        <dbReference type="EMBL" id="KAK3722951.1"/>
    </source>
</evidence>
<name>A0ACC3NU19_9PEZI</name>
<organism evidence="1 2">
    <name type="scientific">Vermiconidia calcicola</name>
    <dbReference type="NCBI Taxonomy" id="1690605"/>
    <lineage>
        <taxon>Eukaryota</taxon>
        <taxon>Fungi</taxon>
        <taxon>Dikarya</taxon>
        <taxon>Ascomycota</taxon>
        <taxon>Pezizomycotina</taxon>
        <taxon>Dothideomycetes</taxon>
        <taxon>Dothideomycetidae</taxon>
        <taxon>Mycosphaerellales</taxon>
        <taxon>Extremaceae</taxon>
        <taxon>Vermiconidia</taxon>
    </lineage>
</organism>
<evidence type="ECO:0000313" key="2">
    <source>
        <dbReference type="Proteomes" id="UP001281147"/>
    </source>
</evidence>
<reference evidence="1" key="1">
    <citation type="submission" date="2023-07" db="EMBL/GenBank/DDBJ databases">
        <title>Black Yeasts Isolated from many extreme environments.</title>
        <authorList>
            <person name="Coleine C."/>
            <person name="Stajich J.E."/>
            <person name="Selbmann L."/>
        </authorList>
    </citation>
    <scope>NUCLEOTIDE SEQUENCE</scope>
    <source>
        <strain evidence="1">CCFEE 5714</strain>
    </source>
</reference>
<protein>
    <submittedName>
        <fullName evidence="1">Uncharacterized protein</fullName>
    </submittedName>
</protein>
<gene>
    <name evidence="1" type="ORF">LTR37_002096</name>
</gene>
<sequence>MDRSLDEIISERPAKGRAPPREPRGDRGAGRRPPPPRAPRREEYPRDGVRKNRPDDRVNIETDWVHDRYEEDRFERNRRPPAEFERIERGPRAVGNGTQIRVDNLHYELTQQDLHGLFERIGPVASVRLNYDRMDRSEGTAFVTYEDPRDARKAVAEYDGCNANGQPIKLTLMPSAPAAATAPKGTLFDRVERPAGRSLFERIEGGPGARDDSREDTRRRRRDRSESPPRRGRPVPDSVDRYVPGGPRSRSPPRRRGTPREGGRRPGERREDSGRGARRGGRGDGEGRPTAGPRPKKTAEELDAEMADYFGGKQAGAEKTNGAAPAQNGAAAAAVPADDDIDMVE</sequence>